<dbReference type="Proteomes" id="UP001642540">
    <property type="component" value="Unassembled WGS sequence"/>
</dbReference>
<gene>
    <name evidence="3" type="ORF">ODALV1_LOCUS21867</name>
</gene>
<organism evidence="3 4">
    <name type="scientific">Orchesella dallaii</name>
    <dbReference type="NCBI Taxonomy" id="48710"/>
    <lineage>
        <taxon>Eukaryota</taxon>
        <taxon>Metazoa</taxon>
        <taxon>Ecdysozoa</taxon>
        <taxon>Arthropoda</taxon>
        <taxon>Hexapoda</taxon>
        <taxon>Collembola</taxon>
        <taxon>Entomobryomorpha</taxon>
        <taxon>Entomobryoidea</taxon>
        <taxon>Orchesellidae</taxon>
        <taxon>Orchesellinae</taxon>
        <taxon>Orchesella</taxon>
    </lineage>
</organism>
<feature type="signal peptide" evidence="2">
    <location>
        <begin position="1"/>
        <end position="21"/>
    </location>
</feature>
<keyword evidence="1" id="KW-0812">Transmembrane</keyword>
<evidence type="ECO:0000313" key="3">
    <source>
        <dbReference type="EMBL" id="CAL8127497.1"/>
    </source>
</evidence>
<evidence type="ECO:0000256" key="1">
    <source>
        <dbReference type="SAM" id="Phobius"/>
    </source>
</evidence>
<feature type="chain" id="PRO_5045988660" evidence="2">
    <location>
        <begin position="22"/>
        <end position="862"/>
    </location>
</feature>
<keyword evidence="1" id="KW-1133">Transmembrane helix</keyword>
<sequence>MSKLLSAFIFLVCGSSSGVFSIHFKEIFSPNKDTFKLVSHQYSSYRSDSNKQPFSWNGRNAKLTNLAETISRIPRCLHHIINYNGIDLPESEIPLVLSRYDVVKVKYQVITQVGSGSTTTSFTEWTRTFPFEKVPLGNRSGLEWCQRLSLIQDMDCYDIPLVDNTPKTMPWLCEVHWYLFPPNPNSNPLFFTGKNLQYEPNPSVRLVVPGAYKVFWGYGFNHEKEEKDVFTSLQVPIKSRPIYDIIITKTEPPDFITINAWSNALAAAYNNFFNRYTTSSREEFTLKLVTQPDHDETFALGEAIHFCRHCKQFHPFFPVEFNDEFSEEGIKTRVQKSNFNTDNIHWGLFFVGHMFNSFDEDPDDELFNVSPYKILLSRFLNKAESLEDVRMKCEIRLLMQSVIGNVTYQVMHPVSWKHPRWGKIPRAIPVTDVRRQPVLLAVMGGEYDYSEFRIHRSRLKFVSCGEAPKEGLAYRELTSIFDNPTWVGIVVAMVSMVCLAEISLKLENEMERYGKVGTTKAFWKYFVPNGNGSSLGFLAPVMALLEQGDPFASRYLRIRRLRFAICVFLLMSLVISNAYKNENVTKITLPFAPIPVNTFGALIKYSFEVFTRIRVIGGSKNLEKYFPSLTSILDPERKGDKHISANLPSELYLYVMGHHAPTHVVNDSTLQNKSNEAEKMLNYTKIHPQWKSVMFQGYPKTVNFLGDYCNGTALFLPDIEAMEAFYELSSILKNHGKVFISKETLFNVDYGLGFFRWVSPNVLRRMSGLIEAGLWDWWSKFFVEFMARLKGERANNINLDKDISKTITLGGHISVVFVIYISGLVASLVTFSFEILKLVGLKHFVSNVCRCGMFACKQQRSK</sequence>
<accession>A0ABP1RGE6</accession>
<evidence type="ECO:0000256" key="2">
    <source>
        <dbReference type="SAM" id="SignalP"/>
    </source>
</evidence>
<keyword evidence="1" id="KW-0472">Membrane</keyword>
<keyword evidence="2" id="KW-0732">Signal</keyword>
<feature type="transmembrane region" description="Helical" evidence="1">
    <location>
        <begin position="809"/>
        <end position="833"/>
    </location>
</feature>
<dbReference type="EMBL" id="CAXLJM020000072">
    <property type="protein sequence ID" value="CAL8127497.1"/>
    <property type="molecule type" value="Genomic_DNA"/>
</dbReference>
<proteinExistence type="predicted"/>
<comment type="caution">
    <text evidence="3">The sequence shown here is derived from an EMBL/GenBank/DDBJ whole genome shotgun (WGS) entry which is preliminary data.</text>
</comment>
<protein>
    <submittedName>
        <fullName evidence="3">Uncharacterized protein</fullName>
    </submittedName>
</protein>
<reference evidence="3 4" key="1">
    <citation type="submission" date="2024-08" db="EMBL/GenBank/DDBJ databases">
        <authorList>
            <person name="Cucini C."/>
            <person name="Frati F."/>
        </authorList>
    </citation>
    <scope>NUCLEOTIDE SEQUENCE [LARGE SCALE GENOMIC DNA]</scope>
</reference>
<keyword evidence="4" id="KW-1185">Reference proteome</keyword>
<feature type="transmembrane region" description="Helical" evidence="1">
    <location>
        <begin position="561"/>
        <end position="579"/>
    </location>
</feature>
<feature type="transmembrane region" description="Helical" evidence="1">
    <location>
        <begin position="485"/>
        <end position="504"/>
    </location>
</feature>
<evidence type="ECO:0000313" key="4">
    <source>
        <dbReference type="Proteomes" id="UP001642540"/>
    </source>
</evidence>
<name>A0ABP1RGE6_9HEXA</name>